<proteinExistence type="predicted"/>
<name>A0A2T2XGV8_9FIRM</name>
<dbReference type="InterPro" id="IPR050166">
    <property type="entry name" value="ABC_transporter_ATP-bind"/>
</dbReference>
<accession>A0A2T2XGV8</accession>
<dbReference type="PANTHER" id="PTHR42788">
    <property type="entry name" value="TAURINE IMPORT ATP-BINDING PROTEIN-RELATED"/>
    <property type="match status" value="1"/>
</dbReference>
<evidence type="ECO:0000313" key="2">
    <source>
        <dbReference type="EMBL" id="PSR33745.1"/>
    </source>
</evidence>
<reference evidence="2 3" key="1">
    <citation type="journal article" date="2014" name="BMC Genomics">
        <title>Comparison of environmental and isolate Sulfobacillus genomes reveals diverse carbon, sulfur, nitrogen, and hydrogen metabolisms.</title>
        <authorList>
            <person name="Justice N.B."/>
            <person name="Norman A."/>
            <person name="Brown C.T."/>
            <person name="Singh A."/>
            <person name="Thomas B.C."/>
            <person name="Banfield J.F."/>
        </authorList>
    </citation>
    <scope>NUCLEOTIDE SEQUENCE [LARGE SCALE GENOMIC DNA]</scope>
    <source>
        <strain evidence="2">AMDSBA4</strain>
    </source>
</reference>
<keyword evidence="1" id="KW-0813">Transport</keyword>
<gene>
    <name evidence="2" type="ORF">C7B46_09095</name>
</gene>
<protein>
    <submittedName>
        <fullName evidence="2">Uncharacterized protein</fullName>
    </submittedName>
</protein>
<dbReference type="Gene3D" id="3.40.50.300">
    <property type="entry name" value="P-loop containing nucleotide triphosphate hydrolases"/>
    <property type="match status" value="1"/>
</dbReference>
<dbReference type="Proteomes" id="UP000242972">
    <property type="component" value="Unassembled WGS sequence"/>
</dbReference>
<evidence type="ECO:0000313" key="3">
    <source>
        <dbReference type="Proteomes" id="UP000242972"/>
    </source>
</evidence>
<dbReference type="InterPro" id="IPR027417">
    <property type="entry name" value="P-loop_NTPase"/>
</dbReference>
<sequence>MEHPIQLPGICTGFLIFTIHRWARRNPPDGVADWPKSLGLPRKSFRETDRRKDQSFQPFGALDAQTRSEMQRFLLELWRSWHPTVLFITYDVDEAILLSDCIVVMTPRPGTIALDISVSLKRPRQWDVALSQEFLTYKKRILSVLRREVG</sequence>
<dbReference type="AlphaFoldDB" id="A0A2T2XGV8"/>
<dbReference type="PANTHER" id="PTHR42788:SF13">
    <property type="entry name" value="ALIPHATIC SULFONATES IMPORT ATP-BINDING PROTEIN SSUB"/>
    <property type="match status" value="1"/>
</dbReference>
<dbReference type="EMBL" id="PXYW01000017">
    <property type="protein sequence ID" value="PSR33745.1"/>
    <property type="molecule type" value="Genomic_DNA"/>
</dbReference>
<evidence type="ECO:0000256" key="1">
    <source>
        <dbReference type="ARBA" id="ARBA00022448"/>
    </source>
</evidence>
<dbReference type="SUPFAM" id="SSF52540">
    <property type="entry name" value="P-loop containing nucleoside triphosphate hydrolases"/>
    <property type="match status" value="1"/>
</dbReference>
<comment type="caution">
    <text evidence="2">The sequence shown here is derived from an EMBL/GenBank/DDBJ whole genome shotgun (WGS) entry which is preliminary data.</text>
</comment>
<organism evidence="2 3">
    <name type="scientific">Sulfobacillus benefaciens</name>
    <dbReference type="NCBI Taxonomy" id="453960"/>
    <lineage>
        <taxon>Bacteria</taxon>
        <taxon>Bacillati</taxon>
        <taxon>Bacillota</taxon>
        <taxon>Clostridia</taxon>
        <taxon>Eubacteriales</taxon>
        <taxon>Clostridiales Family XVII. Incertae Sedis</taxon>
        <taxon>Sulfobacillus</taxon>
    </lineage>
</organism>